<dbReference type="RefSeq" id="WP_175207865.1">
    <property type="nucleotide sequence ID" value="NZ_CADILG010000021.1"/>
</dbReference>
<sequence>MKILYTHLQQADDAGYIGSVMPLARILCEKSQVTVAAPASSRLLAQAGALPGVRTLALDFKGGPLQRLRALSHLRALLRDGRFDVVHVNGLADRRLCMLATLGLGARRPFMVRAQPLLAQRLQARRAADGLGALGRLREPRA</sequence>
<evidence type="ECO:0000313" key="3">
    <source>
        <dbReference type="Proteomes" id="UP000494117"/>
    </source>
</evidence>
<proteinExistence type="predicted"/>
<evidence type="ECO:0000313" key="2">
    <source>
        <dbReference type="EMBL" id="CAB3877184.1"/>
    </source>
</evidence>
<keyword evidence="3" id="KW-1185">Reference proteome</keyword>
<dbReference type="AlphaFoldDB" id="A0A6S7DGY8"/>
<feature type="domain" description="Glycosyltransferase subfamily 4-like N-terminal" evidence="1">
    <location>
        <begin position="21"/>
        <end position="138"/>
    </location>
</feature>
<dbReference type="EMBL" id="CADILG010000021">
    <property type="protein sequence ID" value="CAB3877184.1"/>
    <property type="molecule type" value="Genomic_DNA"/>
</dbReference>
<reference evidence="2 3" key="1">
    <citation type="submission" date="2020-04" db="EMBL/GenBank/DDBJ databases">
        <authorList>
            <person name="De Canck E."/>
        </authorList>
    </citation>
    <scope>NUCLEOTIDE SEQUENCE [LARGE SCALE GENOMIC DNA]</scope>
    <source>
        <strain evidence="2 3">LMG 26858</strain>
    </source>
</reference>
<dbReference type="SUPFAM" id="SSF53756">
    <property type="entry name" value="UDP-Glycosyltransferase/glycogen phosphorylase"/>
    <property type="match status" value="1"/>
</dbReference>
<evidence type="ECO:0000259" key="1">
    <source>
        <dbReference type="Pfam" id="PF13579"/>
    </source>
</evidence>
<organism evidence="2 3">
    <name type="scientific">Achromobacter anxifer</name>
    <dbReference type="NCBI Taxonomy" id="1287737"/>
    <lineage>
        <taxon>Bacteria</taxon>
        <taxon>Pseudomonadati</taxon>
        <taxon>Pseudomonadota</taxon>
        <taxon>Betaproteobacteria</taxon>
        <taxon>Burkholderiales</taxon>
        <taxon>Alcaligenaceae</taxon>
        <taxon>Achromobacter</taxon>
    </lineage>
</organism>
<accession>A0A6S7DGY8</accession>
<name>A0A6S7DGY8_9BURK</name>
<protein>
    <recommendedName>
        <fullName evidence="1">Glycosyltransferase subfamily 4-like N-terminal domain-containing protein</fullName>
    </recommendedName>
</protein>
<dbReference type="InterPro" id="IPR028098">
    <property type="entry name" value="Glyco_trans_4-like_N"/>
</dbReference>
<dbReference type="Proteomes" id="UP000494117">
    <property type="component" value="Unassembled WGS sequence"/>
</dbReference>
<gene>
    <name evidence="2" type="ORF">LMG26858_03037</name>
</gene>
<dbReference type="Pfam" id="PF13579">
    <property type="entry name" value="Glyco_trans_4_4"/>
    <property type="match status" value="1"/>
</dbReference>
<dbReference type="Gene3D" id="3.40.50.2000">
    <property type="entry name" value="Glycogen Phosphorylase B"/>
    <property type="match status" value="1"/>
</dbReference>
<dbReference type="GO" id="GO:0016757">
    <property type="term" value="F:glycosyltransferase activity"/>
    <property type="evidence" value="ECO:0007669"/>
    <property type="project" value="UniProtKB-ARBA"/>
</dbReference>